<organism evidence="2 3">
    <name type="scientific">Shewanella hanedai</name>
    <name type="common">Alteromonas hanedai</name>
    <dbReference type="NCBI Taxonomy" id="25"/>
    <lineage>
        <taxon>Bacteria</taxon>
        <taxon>Pseudomonadati</taxon>
        <taxon>Pseudomonadota</taxon>
        <taxon>Gammaproteobacteria</taxon>
        <taxon>Alteromonadales</taxon>
        <taxon>Shewanellaceae</taxon>
        <taxon>Shewanella</taxon>
    </lineage>
</organism>
<reference evidence="3" key="1">
    <citation type="submission" date="2019-07" db="EMBL/GenBank/DDBJ databases">
        <title>Shewanella sp. YLB-08 draft genomic sequence.</title>
        <authorList>
            <person name="Yu L."/>
        </authorList>
    </citation>
    <scope>NUCLEOTIDE SEQUENCE [LARGE SCALE GENOMIC DNA]</scope>
    <source>
        <strain evidence="3">JCM 20706</strain>
    </source>
</reference>
<dbReference type="PANTHER" id="PTHR43792">
    <property type="entry name" value="GNAT FAMILY, PUTATIVE (AFU_ORTHOLOGUE AFUA_3G00765)-RELATED-RELATED"/>
    <property type="match status" value="1"/>
</dbReference>
<dbReference type="AlphaFoldDB" id="A0A553JPN9"/>
<proteinExistence type="predicted"/>
<dbReference type="Proteomes" id="UP000318126">
    <property type="component" value="Unassembled WGS sequence"/>
</dbReference>
<dbReference type="InterPro" id="IPR016181">
    <property type="entry name" value="Acyl_CoA_acyltransferase"/>
</dbReference>
<dbReference type="RefSeq" id="WP_144040048.1">
    <property type="nucleotide sequence ID" value="NZ_BMPL01000008.1"/>
</dbReference>
<dbReference type="SUPFAM" id="SSF55729">
    <property type="entry name" value="Acyl-CoA N-acyltransferases (Nat)"/>
    <property type="match status" value="1"/>
</dbReference>
<comment type="caution">
    <text evidence="2">The sequence shown here is derived from an EMBL/GenBank/DDBJ whole genome shotgun (WGS) entry which is preliminary data.</text>
</comment>
<keyword evidence="2" id="KW-0808">Transferase</keyword>
<dbReference type="PROSITE" id="PS51186">
    <property type="entry name" value="GNAT"/>
    <property type="match status" value="1"/>
</dbReference>
<feature type="domain" description="N-acetyltransferase" evidence="1">
    <location>
        <begin position="36"/>
        <end position="190"/>
    </location>
</feature>
<evidence type="ECO:0000313" key="3">
    <source>
        <dbReference type="Proteomes" id="UP000318126"/>
    </source>
</evidence>
<accession>A0A553JPN9</accession>
<dbReference type="EMBL" id="VKGK01000010">
    <property type="protein sequence ID" value="TRY14432.1"/>
    <property type="molecule type" value="Genomic_DNA"/>
</dbReference>
<gene>
    <name evidence="2" type="ORF">FN961_10030</name>
</gene>
<dbReference type="OrthoDB" id="6293260at2"/>
<protein>
    <submittedName>
        <fullName evidence="2">GNAT family N-acetyltransferase</fullName>
    </submittedName>
</protein>
<evidence type="ECO:0000313" key="2">
    <source>
        <dbReference type="EMBL" id="TRY14432.1"/>
    </source>
</evidence>
<name>A0A553JPN9_SHEHA</name>
<dbReference type="Gene3D" id="3.40.630.30">
    <property type="match status" value="1"/>
</dbReference>
<keyword evidence="3" id="KW-1185">Reference proteome</keyword>
<dbReference type="PANTHER" id="PTHR43792:SF1">
    <property type="entry name" value="N-ACETYLTRANSFERASE DOMAIN-CONTAINING PROTEIN"/>
    <property type="match status" value="1"/>
</dbReference>
<dbReference type="InterPro" id="IPR000182">
    <property type="entry name" value="GNAT_dom"/>
</dbReference>
<dbReference type="Pfam" id="PF13302">
    <property type="entry name" value="Acetyltransf_3"/>
    <property type="match status" value="1"/>
</dbReference>
<sequence>MNEFEELCRFTTSRLTVSSWWNLVSNSESEIKLAQTVLDTLTPKVTASLPVGWQDIKHIEDALNWMNDRAKESRFLVVQESSGDQVIGFVFLHELIQELEDLSLRSEDISAKSELHLGYLLAENYWGKGFASELIAGLVEWAKASGDIKSFVGGVDIDNTASIMVMEKNGFTFHQSEGTSNTLFMQLELDKPDLNRSKYN</sequence>
<dbReference type="InterPro" id="IPR051531">
    <property type="entry name" value="N-acetyltransferase"/>
</dbReference>
<dbReference type="GO" id="GO:0016747">
    <property type="term" value="F:acyltransferase activity, transferring groups other than amino-acyl groups"/>
    <property type="evidence" value="ECO:0007669"/>
    <property type="project" value="InterPro"/>
</dbReference>
<dbReference type="CDD" id="cd04301">
    <property type="entry name" value="NAT_SF"/>
    <property type="match status" value="1"/>
</dbReference>
<evidence type="ECO:0000259" key="1">
    <source>
        <dbReference type="PROSITE" id="PS51186"/>
    </source>
</evidence>